<feature type="region of interest" description="Disordered" evidence="1">
    <location>
        <begin position="696"/>
        <end position="723"/>
    </location>
</feature>
<dbReference type="GO" id="GO:0090313">
    <property type="term" value="P:regulation of protein targeting to membrane"/>
    <property type="evidence" value="ECO:0007669"/>
    <property type="project" value="TreeGrafter"/>
</dbReference>
<proteinExistence type="predicted"/>
<feature type="domain" description="AsmA" evidence="3">
    <location>
        <begin position="1"/>
        <end position="595"/>
    </location>
</feature>
<dbReference type="InterPro" id="IPR052894">
    <property type="entry name" value="AsmA-related"/>
</dbReference>
<sequence>MRRGRKVLAWVVGIFVLLIILIILFIALFDWNRLKPTINEKVSEAIGRPFAINGDLSAHWSREPGEDGLVSLIPWPHFTALDISVANPDWAKTKQFATLQSLQFRLSPFPLISHRIVVPEIRLGQPNIDLERVKNGNNTWTFKMPESTGPSEWQLELNAIVFDKGHIDFNDATNQIAMGIDVTPLSKGIPFDEIMAQQEKDSRAQANKTNGATAKTMAKSGADEKDRQDETKKKQVYLFAWDAKGTYKKSTVEAKAKTGGVLALRDANRPFPVQADARFGDTHIAFVGTLTDPLNVGALDIRLWFSGTSMSHLYDLTGITLPDTPPFATEGHLKANLKKGASVFTYENFTGKVGGSDLGGSLTFNTGGQRPSLTGKLKSNQLLFSDLAPLIGGGSNAEKNERGDSVKQPDDKVIPVEPFKTDRWNAMDADVEFTGVHIVHGDRLPVDNLYTHLTMKNAVLTLDPLKFGVASGTVGSNIHVDGSTTPMKGTFNMGARHLKLKELFPKLAPGDTTLGELNGDASLTAVGNSPAALLGSSNGEIKLLINDGAISSSLLELAGLNVGSYAVNKLFGDETVKINCMAADLVATNGDMDSKLFAFDTEKALINVTGDIDFKSEKLNLDIVPHTKGFRLFSLRSPLYVHGTMKNPSVGVHPGPLILRGGGAIALAVFAAPVAALAALAVPESGKADATQCKPLLDDLKSAPPKAPPPGKTQAQANAGQKK</sequence>
<dbReference type="STRING" id="1440763.BJI69_20210"/>
<keyword evidence="2" id="KW-0472">Membrane</keyword>
<dbReference type="PANTHER" id="PTHR30441:SF9">
    <property type="entry name" value="ASMA FAMILY PROTEIN YHJG"/>
    <property type="match status" value="1"/>
</dbReference>
<accession>A0A0G9H416</accession>
<organism evidence="4 5">
    <name type="scientific">Luteibacter rhizovicinus DSM 16549</name>
    <dbReference type="NCBI Taxonomy" id="1440763"/>
    <lineage>
        <taxon>Bacteria</taxon>
        <taxon>Pseudomonadati</taxon>
        <taxon>Pseudomonadota</taxon>
        <taxon>Gammaproteobacteria</taxon>
        <taxon>Lysobacterales</taxon>
        <taxon>Rhodanobacteraceae</taxon>
        <taxon>Luteibacter</taxon>
    </lineage>
</organism>
<feature type="region of interest" description="Disordered" evidence="1">
    <location>
        <begin position="199"/>
        <end position="229"/>
    </location>
</feature>
<dbReference type="PATRIC" id="fig|1440763.5.peg.3868"/>
<feature type="compositionally biased region" description="Polar residues" evidence="1">
    <location>
        <begin position="204"/>
        <end position="213"/>
    </location>
</feature>
<keyword evidence="2" id="KW-1133">Transmembrane helix</keyword>
<dbReference type="InterPro" id="IPR007844">
    <property type="entry name" value="AsmA"/>
</dbReference>
<evidence type="ECO:0000256" key="1">
    <source>
        <dbReference type="SAM" id="MobiDB-lite"/>
    </source>
</evidence>
<dbReference type="GO" id="GO:0005886">
    <property type="term" value="C:plasma membrane"/>
    <property type="evidence" value="ECO:0007669"/>
    <property type="project" value="TreeGrafter"/>
</dbReference>
<dbReference type="Proteomes" id="UP000182987">
    <property type="component" value="Chromosome"/>
</dbReference>
<keyword evidence="2" id="KW-0812">Transmembrane</keyword>
<evidence type="ECO:0000259" key="3">
    <source>
        <dbReference type="Pfam" id="PF05170"/>
    </source>
</evidence>
<name>A0A0G9H416_9GAMM</name>
<dbReference type="PANTHER" id="PTHR30441">
    <property type="entry name" value="DUF748 DOMAIN-CONTAINING PROTEIN"/>
    <property type="match status" value="1"/>
</dbReference>
<protein>
    <recommendedName>
        <fullName evidence="3">AsmA domain-containing protein</fullName>
    </recommendedName>
</protein>
<reference evidence="5" key="1">
    <citation type="submission" date="2016-09" db="EMBL/GenBank/DDBJ databases">
        <authorList>
            <person name="Lysoe E."/>
        </authorList>
    </citation>
    <scope>NUCLEOTIDE SEQUENCE [LARGE SCALE GENOMIC DNA]</scope>
    <source>
        <strain evidence="5">LJ96T</strain>
    </source>
</reference>
<gene>
    <name evidence="4" type="ORF">BJI69_20210</name>
</gene>
<evidence type="ECO:0000313" key="5">
    <source>
        <dbReference type="Proteomes" id="UP000182987"/>
    </source>
</evidence>
<evidence type="ECO:0000256" key="2">
    <source>
        <dbReference type="SAM" id="Phobius"/>
    </source>
</evidence>
<feature type="transmembrane region" description="Helical" evidence="2">
    <location>
        <begin position="7"/>
        <end position="29"/>
    </location>
</feature>
<dbReference type="OrthoDB" id="5749006at2"/>
<dbReference type="EMBL" id="CP017480">
    <property type="protein sequence ID" value="APG06669.1"/>
    <property type="molecule type" value="Genomic_DNA"/>
</dbReference>
<keyword evidence="5" id="KW-1185">Reference proteome</keyword>
<dbReference type="Pfam" id="PF05170">
    <property type="entry name" value="AsmA"/>
    <property type="match status" value="1"/>
</dbReference>
<evidence type="ECO:0000313" key="4">
    <source>
        <dbReference type="EMBL" id="APG06669.1"/>
    </source>
</evidence>
<dbReference type="KEGG" id="lrz:BJI69_20210"/>
<dbReference type="AlphaFoldDB" id="A0A0G9H416"/>